<gene>
    <name evidence="11 12" type="primary">tal</name>
    <name evidence="12" type="ORF">JFN93_03925</name>
</gene>
<keyword evidence="6 11" id="KW-0963">Cytoplasm</keyword>
<keyword evidence="13" id="KW-1185">Reference proteome</keyword>
<dbReference type="UniPathway" id="UPA00115">
    <property type="reaction ID" value="UER00414"/>
</dbReference>
<name>A0A8J7JBB6_9BACT</name>
<evidence type="ECO:0000256" key="3">
    <source>
        <dbReference type="ARBA" id="ARBA00004857"/>
    </source>
</evidence>
<comment type="similarity">
    <text evidence="4 11">Belongs to the transaldolase family. Type 2 subfamily.</text>
</comment>
<dbReference type="InterPro" id="IPR013785">
    <property type="entry name" value="Aldolase_TIM"/>
</dbReference>
<evidence type="ECO:0000256" key="2">
    <source>
        <dbReference type="ARBA" id="ARBA00004496"/>
    </source>
</evidence>
<organism evidence="12 13">
    <name type="scientific">Geomesophilobacter sediminis</name>
    <dbReference type="NCBI Taxonomy" id="2798584"/>
    <lineage>
        <taxon>Bacteria</taxon>
        <taxon>Pseudomonadati</taxon>
        <taxon>Thermodesulfobacteriota</taxon>
        <taxon>Desulfuromonadia</taxon>
        <taxon>Geobacterales</taxon>
        <taxon>Geobacteraceae</taxon>
        <taxon>Geomesophilobacter</taxon>
    </lineage>
</organism>
<sequence>MKNNPLLKLRELGQGMWLDFLSRDLLDSGDIVRLIREDGLSGITSNPAIFQKAIGATSTYDAEIKRLARSGLSTSDIYDNLVVHDIQLAADFLRPLFDRLDGKDGFVSLEVSPLLAHDTVATLGEARRLWKLVERPNVFIKVPGTWEGLSAFRELVSEGININVTLLFGVPRYRAFAEAYLDALEVLVSQNRPIARVASVASFFLSRIDVLVDGMLDKMTASGGPDHEKAAALRGEVAIASAKLARAVYQEIIGSERYRNLVAHGARPQRLLWASTGRKNPAYSDLKYVEPLIGSETVNTMPLDTITAYRDHGNPEARLDDGTDEARQTLDRLAEIGIDLNKVAQQLEDEGIQKFVEPFNQLLETIDRKRVAALG</sequence>
<comment type="caution">
    <text evidence="12">The sequence shown here is derived from an EMBL/GenBank/DDBJ whole genome shotgun (WGS) entry which is preliminary data.</text>
</comment>
<evidence type="ECO:0000256" key="9">
    <source>
        <dbReference type="ARBA" id="ARBA00023270"/>
    </source>
</evidence>
<evidence type="ECO:0000256" key="7">
    <source>
        <dbReference type="ARBA" id="ARBA00022679"/>
    </source>
</evidence>
<evidence type="ECO:0000256" key="8">
    <source>
        <dbReference type="ARBA" id="ARBA00023126"/>
    </source>
</evidence>
<dbReference type="NCBIfam" id="NF002881">
    <property type="entry name" value="PRK03343.1"/>
    <property type="match status" value="1"/>
</dbReference>
<dbReference type="PANTHER" id="PTHR10683">
    <property type="entry name" value="TRANSALDOLASE"/>
    <property type="match status" value="1"/>
</dbReference>
<dbReference type="Pfam" id="PF00923">
    <property type="entry name" value="TAL_FSA"/>
    <property type="match status" value="1"/>
</dbReference>
<dbReference type="NCBIfam" id="TIGR00876">
    <property type="entry name" value="tal_mycobact"/>
    <property type="match status" value="1"/>
</dbReference>
<evidence type="ECO:0000256" key="11">
    <source>
        <dbReference type="HAMAP-Rule" id="MF_00493"/>
    </source>
</evidence>
<dbReference type="RefSeq" id="WP_199382694.1">
    <property type="nucleotide sequence ID" value="NZ_JAEMHM010000003.1"/>
</dbReference>
<dbReference type="EMBL" id="JAEMHM010000003">
    <property type="protein sequence ID" value="MBJ6723848.1"/>
    <property type="molecule type" value="Genomic_DNA"/>
</dbReference>
<dbReference type="GO" id="GO:0005975">
    <property type="term" value="P:carbohydrate metabolic process"/>
    <property type="evidence" value="ECO:0007669"/>
    <property type="project" value="InterPro"/>
</dbReference>
<evidence type="ECO:0000256" key="10">
    <source>
        <dbReference type="ARBA" id="ARBA00048810"/>
    </source>
</evidence>
<comment type="pathway">
    <text evidence="3 11">Carbohydrate degradation; pentose phosphate pathway; D-glyceraldehyde 3-phosphate and beta-D-fructose 6-phosphate from D-ribose 5-phosphate and D-xylulose 5-phosphate (non-oxidative stage): step 2/3.</text>
</comment>
<feature type="active site" description="Schiff-base intermediate with substrate" evidence="11">
    <location>
        <position position="141"/>
    </location>
</feature>
<dbReference type="SUPFAM" id="SSF51569">
    <property type="entry name" value="Aldolase"/>
    <property type="match status" value="1"/>
</dbReference>
<dbReference type="PROSITE" id="PS00958">
    <property type="entry name" value="TRANSALDOLASE_2"/>
    <property type="match status" value="1"/>
</dbReference>
<dbReference type="GO" id="GO:0005737">
    <property type="term" value="C:cytoplasm"/>
    <property type="evidence" value="ECO:0007669"/>
    <property type="project" value="UniProtKB-SubCell"/>
</dbReference>
<keyword evidence="8 11" id="KW-0570">Pentose shunt</keyword>
<protein>
    <recommendedName>
        <fullName evidence="5 11">Transaldolase</fullName>
        <ecNumber evidence="5 11">2.2.1.2</ecNumber>
    </recommendedName>
</protein>
<dbReference type="PROSITE" id="PS01054">
    <property type="entry name" value="TRANSALDOLASE_1"/>
    <property type="match status" value="1"/>
</dbReference>
<evidence type="ECO:0000256" key="5">
    <source>
        <dbReference type="ARBA" id="ARBA00013151"/>
    </source>
</evidence>
<proteinExistence type="inferred from homology"/>
<evidence type="ECO:0000313" key="12">
    <source>
        <dbReference type="EMBL" id="MBJ6723848.1"/>
    </source>
</evidence>
<comment type="subcellular location">
    <subcellularLocation>
        <location evidence="2 11">Cytoplasm</location>
    </subcellularLocation>
</comment>
<dbReference type="InterPro" id="IPR004732">
    <property type="entry name" value="Transaldolase_2"/>
</dbReference>
<keyword evidence="7 11" id="KW-0808">Transferase</keyword>
<evidence type="ECO:0000256" key="4">
    <source>
        <dbReference type="ARBA" id="ARBA00008426"/>
    </source>
</evidence>
<dbReference type="PANTHER" id="PTHR10683:SF31">
    <property type="entry name" value="TRANSALDOLASE"/>
    <property type="match status" value="1"/>
</dbReference>
<dbReference type="GO" id="GO:0006098">
    <property type="term" value="P:pentose-phosphate shunt"/>
    <property type="evidence" value="ECO:0007669"/>
    <property type="project" value="UniProtKB-UniRule"/>
</dbReference>
<dbReference type="InterPro" id="IPR018225">
    <property type="entry name" value="Transaldolase_AS"/>
</dbReference>
<dbReference type="HAMAP" id="MF_00493">
    <property type="entry name" value="Transaldolase_2"/>
    <property type="match status" value="1"/>
</dbReference>
<keyword evidence="9 11" id="KW-0704">Schiff base</keyword>
<comment type="catalytic activity">
    <reaction evidence="10 11">
        <text>D-sedoheptulose 7-phosphate + D-glyceraldehyde 3-phosphate = D-erythrose 4-phosphate + beta-D-fructose 6-phosphate</text>
        <dbReference type="Rhea" id="RHEA:17053"/>
        <dbReference type="ChEBI" id="CHEBI:16897"/>
        <dbReference type="ChEBI" id="CHEBI:57483"/>
        <dbReference type="ChEBI" id="CHEBI:57634"/>
        <dbReference type="ChEBI" id="CHEBI:59776"/>
        <dbReference type="EC" id="2.2.1.2"/>
    </reaction>
</comment>
<evidence type="ECO:0000256" key="1">
    <source>
        <dbReference type="ARBA" id="ARBA00003518"/>
    </source>
</evidence>
<dbReference type="EC" id="2.2.1.2" evidence="5 11"/>
<dbReference type="GO" id="GO:0004801">
    <property type="term" value="F:transaldolase activity"/>
    <property type="evidence" value="ECO:0007669"/>
    <property type="project" value="UniProtKB-UniRule"/>
</dbReference>
<dbReference type="PIRSF" id="PIRSF036915">
    <property type="entry name" value="Trnald_Bac_Plnt"/>
    <property type="match status" value="1"/>
</dbReference>
<dbReference type="Gene3D" id="3.20.20.70">
    <property type="entry name" value="Aldolase class I"/>
    <property type="match status" value="1"/>
</dbReference>
<dbReference type="CDD" id="cd00955">
    <property type="entry name" value="Transaldolase_like"/>
    <property type="match status" value="1"/>
</dbReference>
<evidence type="ECO:0000256" key="6">
    <source>
        <dbReference type="ARBA" id="ARBA00022490"/>
    </source>
</evidence>
<dbReference type="AlphaFoldDB" id="A0A8J7JBB6"/>
<comment type="function">
    <text evidence="1 11">Transaldolase is important for the balance of metabolites in the pentose-phosphate pathway.</text>
</comment>
<dbReference type="Proteomes" id="UP000636888">
    <property type="component" value="Unassembled WGS sequence"/>
</dbReference>
<dbReference type="InterPro" id="IPR001585">
    <property type="entry name" value="TAL/FSA"/>
</dbReference>
<evidence type="ECO:0000313" key="13">
    <source>
        <dbReference type="Proteomes" id="UP000636888"/>
    </source>
</evidence>
<accession>A0A8J7JBB6</accession>
<reference evidence="12" key="1">
    <citation type="submission" date="2020-12" db="EMBL/GenBank/DDBJ databases">
        <title>Geomonas sp. Red875, isolated from river sediment.</title>
        <authorList>
            <person name="Xu Z."/>
            <person name="Zhang Z."/>
            <person name="Masuda Y."/>
            <person name="Itoh H."/>
            <person name="Senoo K."/>
        </authorList>
    </citation>
    <scope>NUCLEOTIDE SEQUENCE</scope>
    <source>
        <strain evidence="12">Red875</strain>
    </source>
</reference>